<keyword evidence="5 6" id="KW-0804">Transcription</keyword>
<dbReference type="NCBIfam" id="TIGR02937">
    <property type="entry name" value="sigma70-ECF"/>
    <property type="match status" value="1"/>
</dbReference>
<organism evidence="10 11">
    <name type="scientific">Ktedonosporobacter rubrisoli</name>
    <dbReference type="NCBI Taxonomy" id="2509675"/>
    <lineage>
        <taxon>Bacteria</taxon>
        <taxon>Bacillati</taxon>
        <taxon>Chloroflexota</taxon>
        <taxon>Ktedonobacteria</taxon>
        <taxon>Ktedonobacterales</taxon>
        <taxon>Ktedonosporobacteraceae</taxon>
        <taxon>Ktedonosporobacter</taxon>
    </lineage>
</organism>
<dbReference type="InterPro" id="IPR007627">
    <property type="entry name" value="RNA_pol_sigma70_r2"/>
</dbReference>
<dbReference type="InterPro" id="IPR013249">
    <property type="entry name" value="RNA_pol_sigma70_r4_t2"/>
</dbReference>
<dbReference type="OrthoDB" id="9780326at2"/>
<dbReference type="InterPro" id="IPR013324">
    <property type="entry name" value="RNA_pol_sigma_r3/r4-like"/>
</dbReference>
<dbReference type="PROSITE" id="PS01063">
    <property type="entry name" value="SIGMA70_ECF"/>
    <property type="match status" value="1"/>
</dbReference>
<dbReference type="InterPro" id="IPR014284">
    <property type="entry name" value="RNA_pol_sigma-70_dom"/>
</dbReference>
<dbReference type="GO" id="GO:0006950">
    <property type="term" value="P:response to stress"/>
    <property type="evidence" value="ECO:0007669"/>
    <property type="project" value="UniProtKB-ARBA"/>
</dbReference>
<keyword evidence="11" id="KW-1185">Reference proteome</keyword>
<dbReference type="PANTHER" id="PTHR43133:SF8">
    <property type="entry name" value="RNA POLYMERASE SIGMA FACTOR HI_1459-RELATED"/>
    <property type="match status" value="1"/>
</dbReference>
<sequence length="218" mass="25071">MQTLLTDEELTLQCKKELPYITRSYEILVQRHMNHVYRIVYSIVGNKEEAEDITQEVFVKVFNNLKNFEQRAAFSSWLYRIATNSALDALDKIKHRPAIIISMRTKPRENKQEENDPLNLHASAEASPEEQAMRTELRECINRVLKKLDHEHASLLVMRDFNDLSYAEIAQALNKGLSAVKMGIHRARQAFKEAFGQFCGKIDVILSTYASKGNTKKG</sequence>
<evidence type="ECO:0000256" key="1">
    <source>
        <dbReference type="ARBA" id="ARBA00010641"/>
    </source>
</evidence>
<dbReference type="PANTHER" id="PTHR43133">
    <property type="entry name" value="RNA POLYMERASE ECF-TYPE SIGMA FACTO"/>
    <property type="match status" value="1"/>
</dbReference>
<dbReference type="GO" id="GO:0006352">
    <property type="term" value="P:DNA-templated transcription initiation"/>
    <property type="evidence" value="ECO:0007669"/>
    <property type="project" value="InterPro"/>
</dbReference>
<dbReference type="InterPro" id="IPR039425">
    <property type="entry name" value="RNA_pol_sigma-70-like"/>
</dbReference>
<dbReference type="InterPro" id="IPR036388">
    <property type="entry name" value="WH-like_DNA-bd_sf"/>
</dbReference>
<dbReference type="AlphaFoldDB" id="A0A4P6K352"/>
<evidence type="ECO:0000259" key="8">
    <source>
        <dbReference type="Pfam" id="PF04542"/>
    </source>
</evidence>
<dbReference type="InterPro" id="IPR000838">
    <property type="entry name" value="RNA_pol_sigma70_ECF_CS"/>
</dbReference>
<dbReference type="SUPFAM" id="SSF88659">
    <property type="entry name" value="Sigma3 and sigma4 domains of RNA polymerase sigma factors"/>
    <property type="match status" value="1"/>
</dbReference>
<evidence type="ECO:0000313" key="10">
    <source>
        <dbReference type="EMBL" id="QBD82170.1"/>
    </source>
</evidence>
<dbReference type="KEGG" id="kbs:EPA93_41805"/>
<gene>
    <name evidence="10" type="ORF">EPA93_41805</name>
</gene>
<dbReference type="Gene3D" id="1.10.1740.10">
    <property type="match status" value="1"/>
</dbReference>
<dbReference type="GO" id="GO:0003677">
    <property type="term" value="F:DNA binding"/>
    <property type="evidence" value="ECO:0007669"/>
    <property type="project" value="UniProtKB-KW"/>
</dbReference>
<evidence type="ECO:0000256" key="7">
    <source>
        <dbReference type="SAM" id="MobiDB-lite"/>
    </source>
</evidence>
<dbReference type="Proteomes" id="UP000290365">
    <property type="component" value="Chromosome"/>
</dbReference>
<protein>
    <recommendedName>
        <fullName evidence="6">RNA polymerase sigma factor</fullName>
    </recommendedName>
</protein>
<proteinExistence type="inferred from homology"/>
<evidence type="ECO:0000256" key="2">
    <source>
        <dbReference type="ARBA" id="ARBA00023015"/>
    </source>
</evidence>
<keyword evidence="2 6" id="KW-0805">Transcription regulation</keyword>
<dbReference type="GO" id="GO:0016987">
    <property type="term" value="F:sigma factor activity"/>
    <property type="evidence" value="ECO:0007669"/>
    <property type="project" value="UniProtKB-KW"/>
</dbReference>
<name>A0A4P6K352_KTERU</name>
<feature type="region of interest" description="Disordered" evidence="7">
    <location>
        <begin position="104"/>
        <end position="129"/>
    </location>
</feature>
<feature type="domain" description="RNA polymerase sigma-70 region 2" evidence="8">
    <location>
        <begin position="28"/>
        <end position="92"/>
    </location>
</feature>
<keyword evidence="4 6" id="KW-0238">DNA-binding</keyword>
<evidence type="ECO:0000313" key="11">
    <source>
        <dbReference type="Proteomes" id="UP000290365"/>
    </source>
</evidence>
<reference evidence="10 11" key="1">
    <citation type="submission" date="2019-01" db="EMBL/GenBank/DDBJ databases">
        <title>Ktedonosporobacter rubrisoli SCAWS-G2.</title>
        <authorList>
            <person name="Huang Y."/>
            <person name="Yan B."/>
        </authorList>
    </citation>
    <scope>NUCLEOTIDE SEQUENCE [LARGE SCALE GENOMIC DNA]</scope>
    <source>
        <strain evidence="10 11">SCAWS-G2</strain>
    </source>
</reference>
<dbReference type="InterPro" id="IPR013325">
    <property type="entry name" value="RNA_pol_sigma_r2"/>
</dbReference>
<evidence type="ECO:0000256" key="5">
    <source>
        <dbReference type="ARBA" id="ARBA00023163"/>
    </source>
</evidence>
<dbReference type="Pfam" id="PF08281">
    <property type="entry name" value="Sigma70_r4_2"/>
    <property type="match status" value="1"/>
</dbReference>
<dbReference type="CDD" id="cd06171">
    <property type="entry name" value="Sigma70_r4"/>
    <property type="match status" value="1"/>
</dbReference>
<evidence type="ECO:0000256" key="6">
    <source>
        <dbReference type="RuleBase" id="RU000716"/>
    </source>
</evidence>
<dbReference type="RefSeq" id="WP_129893239.1">
    <property type="nucleotide sequence ID" value="NZ_CP035758.1"/>
</dbReference>
<evidence type="ECO:0000259" key="9">
    <source>
        <dbReference type="Pfam" id="PF08281"/>
    </source>
</evidence>
<dbReference type="EMBL" id="CP035758">
    <property type="protein sequence ID" value="QBD82170.1"/>
    <property type="molecule type" value="Genomic_DNA"/>
</dbReference>
<feature type="domain" description="RNA polymerase sigma factor 70 region 4 type 2" evidence="9">
    <location>
        <begin position="138"/>
        <end position="190"/>
    </location>
</feature>
<dbReference type="Gene3D" id="1.10.10.10">
    <property type="entry name" value="Winged helix-like DNA-binding domain superfamily/Winged helix DNA-binding domain"/>
    <property type="match status" value="1"/>
</dbReference>
<evidence type="ECO:0000256" key="4">
    <source>
        <dbReference type="ARBA" id="ARBA00023125"/>
    </source>
</evidence>
<accession>A0A4P6K352</accession>
<dbReference type="Pfam" id="PF04542">
    <property type="entry name" value="Sigma70_r2"/>
    <property type="match status" value="1"/>
</dbReference>
<evidence type="ECO:0000256" key="3">
    <source>
        <dbReference type="ARBA" id="ARBA00023082"/>
    </source>
</evidence>
<keyword evidence="3 6" id="KW-0731">Sigma factor</keyword>
<comment type="similarity">
    <text evidence="1 6">Belongs to the sigma-70 factor family. ECF subfamily.</text>
</comment>
<dbReference type="SUPFAM" id="SSF88946">
    <property type="entry name" value="Sigma2 domain of RNA polymerase sigma factors"/>
    <property type="match status" value="1"/>
</dbReference>